<dbReference type="EMBL" id="CP003156">
    <property type="protein sequence ID" value="AEV32546.1"/>
    <property type="molecule type" value="Genomic_DNA"/>
</dbReference>
<evidence type="ECO:0000313" key="3">
    <source>
        <dbReference type="Proteomes" id="UP000005631"/>
    </source>
</evidence>
<name>G8QZB8_OWEHD</name>
<organism evidence="2 3">
    <name type="scientific">Owenweeksia hongkongensis (strain DSM 17368 / CIP 108786 / JCM 12287 / NRRL B-23963 / UST20020801)</name>
    <dbReference type="NCBI Taxonomy" id="926562"/>
    <lineage>
        <taxon>Bacteria</taxon>
        <taxon>Pseudomonadati</taxon>
        <taxon>Bacteroidota</taxon>
        <taxon>Flavobacteriia</taxon>
        <taxon>Flavobacteriales</taxon>
        <taxon>Owenweeksiaceae</taxon>
        <taxon>Owenweeksia</taxon>
    </lineage>
</organism>
<gene>
    <name evidence="2" type="ordered locus">Oweho_1556</name>
</gene>
<dbReference type="Proteomes" id="UP000005631">
    <property type="component" value="Chromosome"/>
</dbReference>
<evidence type="ECO:0000313" key="2">
    <source>
        <dbReference type="EMBL" id="AEV32546.1"/>
    </source>
</evidence>
<evidence type="ECO:0000256" key="1">
    <source>
        <dbReference type="SAM" id="SignalP"/>
    </source>
</evidence>
<dbReference type="STRING" id="926562.Oweho_1556"/>
<dbReference type="HOGENOM" id="CLU_723095_0_0_10"/>
<dbReference type="OrthoDB" id="788362at2"/>
<feature type="chain" id="PRO_5003514077" evidence="1">
    <location>
        <begin position="22"/>
        <end position="377"/>
    </location>
</feature>
<dbReference type="RefSeq" id="WP_014201902.1">
    <property type="nucleotide sequence ID" value="NC_016599.1"/>
</dbReference>
<proteinExistence type="predicted"/>
<dbReference type="eggNOG" id="ENOG5032WM6">
    <property type="taxonomic scope" value="Bacteria"/>
</dbReference>
<accession>G8QZB8</accession>
<reference evidence="2 3" key="1">
    <citation type="journal article" date="2012" name="Stand. Genomic Sci.">
        <title>Genome sequence of the orange-pigmented seawater bacterium Owenweeksia hongkongensis type strain (UST20020801(T)).</title>
        <authorList>
            <person name="Riedel T."/>
            <person name="Held B."/>
            <person name="Nolan M."/>
            <person name="Lucas S."/>
            <person name="Lapidus A."/>
            <person name="Tice H."/>
            <person name="Del Rio T.G."/>
            <person name="Cheng J.F."/>
            <person name="Han C."/>
            <person name="Tapia R."/>
            <person name="Goodwin L.A."/>
            <person name="Pitluck S."/>
            <person name="Liolios K."/>
            <person name="Mavromatis K."/>
            <person name="Pagani I."/>
            <person name="Ivanova N."/>
            <person name="Mikhailova N."/>
            <person name="Pati A."/>
            <person name="Chen A."/>
            <person name="Palaniappan K."/>
            <person name="Rohde M."/>
            <person name="Tindall B.J."/>
            <person name="Detter J.C."/>
            <person name="Goker M."/>
            <person name="Woyke T."/>
            <person name="Bristow J."/>
            <person name="Eisen J.A."/>
            <person name="Markowitz V."/>
            <person name="Hugenholtz P."/>
            <person name="Klenk H.P."/>
            <person name="Kyrpides N.C."/>
        </authorList>
    </citation>
    <scope>NUCLEOTIDE SEQUENCE</scope>
    <source>
        <strain evidence="3">DSM 17368 / JCM 12287 / NRRL B-23963</strain>
    </source>
</reference>
<sequence length="377" mass="43729">MLKYLYLFFLLNIAMPTILLAQDQNIQVQLSWWTDTTNHPELKPFVNLYSNYINSAPDSIYDNPNWNKREKILYKDFDLSRNSIFQGTLTAQAIFSSFIPVLLKIEKKDTVYQLTSLLKAKAHLGPQYTSYDPLAIMKYAVVKENGKWKMANILPYETSNWNKYQQDYITFYAPSADINNKLTIQNSVKFCDSICDHYNLKKPSPFSVYTVNGTHELGQLLGYEYYIYGNAEGKSINNIILSGNSSPYYPHEFVHQIWPKNDKRNRLLDEGIATWLGGSMNQNYKVISMDFSSRAIEKVDGNFTDLLKDHTLSFYAQGAILCDLIHHYYGTKKLKLLLEKDTSDDEKLLQTILEITKWDLSTFNKNWKCYLENISDG</sequence>
<keyword evidence="1" id="KW-0732">Signal</keyword>
<keyword evidence="3" id="KW-1185">Reference proteome</keyword>
<dbReference type="AlphaFoldDB" id="G8QZB8"/>
<dbReference type="KEGG" id="oho:Oweho_1556"/>
<protein>
    <submittedName>
        <fullName evidence="2">Uncharacterized protein</fullName>
    </submittedName>
</protein>
<feature type="signal peptide" evidence="1">
    <location>
        <begin position="1"/>
        <end position="21"/>
    </location>
</feature>